<feature type="compositionally biased region" description="Gly residues" evidence="1">
    <location>
        <begin position="150"/>
        <end position="163"/>
    </location>
</feature>
<accession>A0A1X7P2D9</accession>
<evidence type="ECO:0000256" key="1">
    <source>
        <dbReference type="SAM" id="MobiDB-lite"/>
    </source>
</evidence>
<name>A0A1X7P2D9_9HYPH</name>
<sequence length="192" mass="19872">MFARKSQITEPGWKGRRLHTGAALPAAAALLLAGSLDASAEMAINGDAKAMTVTISEMQRGEVMAEMAQRFGFKVAGQVGDDQPINGRFRGDLGDVLAAILPANGFLIVYEGGRPTKLVLSDRSQEGAAPVDPSMTSMQPNGDATWMETGEGGHGAAGLGGGQVIDPTQTAPPPSQEMPPPEDVGPPPEPEL</sequence>
<organism evidence="3 4">
    <name type="scientific">Mesorhizobium australicum</name>
    <dbReference type="NCBI Taxonomy" id="536018"/>
    <lineage>
        <taxon>Bacteria</taxon>
        <taxon>Pseudomonadati</taxon>
        <taxon>Pseudomonadota</taxon>
        <taxon>Alphaproteobacteria</taxon>
        <taxon>Hyphomicrobiales</taxon>
        <taxon>Phyllobacteriaceae</taxon>
        <taxon>Mesorhizobium</taxon>
    </lineage>
</organism>
<evidence type="ECO:0000313" key="4">
    <source>
        <dbReference type="Proteomes" id="UP000193083"/>
    </source>
</evidence>
<gene>
    <name evidence="3" type="ORF">SAMN02982922_3035</name>
</gene>
<dbReference type="OrthoDB" id="10013037at2"/>
<keyword evidence="4" id="KW-1185">Reference proteome</keyword>
<dbReference type="AlphaFoldDB" id="A0A1X7P2D9"/>
<evidence type="ECO:0008006" key="5">
    <source>
        <dbReference type="Google" id="ProtNLM"/>
    </source>
</evidence>
<feature type="compositionally biased region" description="Pro residues" evidence="1">
    <location>
        <begin position="170"/>
        <end position="192"/>
    </location>
</feature>
<dbReference type="RefSeq" id="WP_085464915.1">
    <property type="nucleotide sequence ID" value="NZ_FXBL01000004.1"/>
</dbReference>
<proteinExistence type="predicted"/>
<reference evidence="4" key="1">
    <citation type="submission" date="2017-04" db="EMBL/GenBank/DDBJ databases">
        <authorList>
            <person name="Varghese N."/>
            <person name="Submissions S."/>
        </authorList>
    </citation>
    <scope>NUCLEOTIDE SEQUENCE [LARGE SCALE GENOMIC DNA]</scope>
    <source>
        <strain evidence="4">B5P</strain>
    </source>
</reference>
<dbReference type="EMBL" id="FXBL01000004">
    <property type="protein sequence ID" value="SMH44302.1"/>
    <property type="molecule type" value="Genomic_DNA"/>
</dbReference>
<feature type="region of interest" description="Disordered" evidence="1">
    <location>
        <begin position="121"/>
        <end position="192"/>
    </location>
</feature>
<protein>
    <recommendedName>
        <fullName evidence="5">Secretin/TonB short N-terminal domain-containing protein</fullName>
    </recommendedName>
</protein>
<feature type="signal peptide" evidence="2">
    <location>
        <begin position="1"/>
        <end position="40"/>
    </location>
</feature>
<feature type="chain" id="PRO_5011965216" description="Secretin/TonB short N-terminal domain-containing protein" evidence="2">
    <location>
        <begin position="41"/>
        <end position="192"/>
    </location>
</feature>
<keyword evidence="2" id="KW-0732">Signal</keyword>
<dbReference type="Proteomes" id="UP000193083">
    <property type="component" value="Unassembled WGS sequence"/>
</dbReference>
<evidence type="ECO:0000313" key="3">
    <source>
        <dbReference type="EMBL" id="SMH44302.1"/>
    </source>
</evidence>
<evidence type="ECO:0000256" key="2">
    <source>
        <dbReference type="SAM" id="SignalP"/>
    </source>
</evidence>